<dbReference type="AlphaFoldDB" id="A0A1H7FLP6"/>
<dbReference type="InterPro" id="IPR025965">
    <property type="entry name" value="FlgD/Vpr_Ig-like"/>
</dbReference>
<evidence type="ECO:0000256" key="3">
    <source>
        <dbReference type="ARBA" id="ARBA00022795"/>
    </source>
</evidence>
<keyword evidence="9" id="KW-0282">Flagellum</keyword>
<feature type="region of interest" description="Disordered" evidence="6">
    <location>
        <begin position="1"/>
        <end position="27"/>
    </location>
</feature>
<dbReference type="Pfam" id="PF03963">
    <property type="entry name" value="FlgD"/>
    <property type="match status" value="1"/>
</dbReference>
<dbReference type="EMBL" id="FOAA01000001">
    <property type="protein sequence ID" value="SEK25050.1"/>
    <property type="molecule type" value="Genomic_DNA"/>
</dbReference>
<dbReference type="STRING" id="1396821.SAMN05444515_101227"/>
<dbReference type="Pfam" id="PF13861">
    <property type="entry name" value="FLgD_tudor"/>
    <property type="match status" value="1"/>
</dbReference>
<name>A0A1H7FLP6_9GAMM</name>
<dbReference type="GO" id="GO:0044781">
    <property type="term" value="P:bacterial-type flagellum organization"/>
    <property type="evidence" value="ECO:0007669"/>
    <property type="project" value="UniProtKB-UniRule"/>
</dbReference>
<comment type="similarity">
    <text evidence="1 5">Belongs to the FlgD family.</text>
</comment>
<evidence type="ECO:0000256" key="6">
    <source>
        <dbReference type="SAM" id="MobiDB-lite"/>
    </source>
</evidence>
<reference evidence="10" key="1">
    <citation type="submission" date="2016-10" db="EMBL/GenBank/DDBJ databases">
        <authorList>
            <person name="Varghese N."/>
            <person name="Submissions S."/>
        </authorList>
    </citation>
    <scope>NUCLEOTIDE SEQUENCE [LARGE SCALE GENOMIC DNA]</scope>
    <source>
        <strain evidence="10">DSM 241</strain>
    </source>
</reference>
<dbReference type="Proteomes" id="UP000199256">
    <property type="component" value="Unassembled WGS sequence"/>
</dbReference>
<feature type="domain" description="FlgD Tudor-like" evidence="8">
    <location>
        <begin position="87"/>
        <end position="222"/>
    </location>
</feature>
<keyword evidence="9" id="KW-0966">Cell projection</keyword>
<proteinExistence type="inferred from homology"/>
<keyword evidence="3 5" id="KW-1005">Bacterial flagellum biogenesis</keyword>
<evidence type="ECO:0000256" key="4">
    <source>
        <dbReference type="ARBA" id="ARBA00024746"/>
    </source>
</evidence>
<evidence type="ECO:0000259" key="8">
    <source>
        <dbReference type="Pfam" id="PF13861"/>
    </source>
</evidence>
<feature type="domain" description="FlgD/Vpr Ig-like" evidence="7">
    <location>
        <begin position="111"/>
        <end position="180"/>
    </location>
</feature>
<evidence type="ECO:0000313" key="9">
    <source>
        <dbReference type="EMBL" id="SEK25050.1"/>
    </source>
</evidence>
<dbReference type="InterPro" id="IPR005648">
    <property type="entry name" value="FlgD"/>
</dbReference>
<evidence type="ECO:0000313" key="10">
    <source>
        <dbReference type="Proteomes" id="UP000199256"/>
    </source>
</evidence>
<protein>
    <recommendedName>
        <fullName evidence="2 5">Basal-body rod modification protein FlgD</fullName>
    </recommendedName>
</protein>
<keyword evidence="10" id="KW-1185">Reference proteome</keyword>
<comment type="function">
    <text evidence="4 5">Required for flagellar hook formation. May act as a scaffolding protein.</text>
</comment>
<evidence type="ECO:0000259" key="7">
    <source>
        <dbReference type="Pfam" id="PF13860"/>
    </source>
</evidence>
<gene>
    <name evidence="9" type="ORF">SAMN05444515_101227</name>
</gene>
<organism evidence="9 10">
    <name type="scientific">Ectothiorhodospira marina</name>
    <dbReference type="NCBI Taxonomy" id="1396821"/>
    <lineage>
        <taxon>Bacteria</taxon>
        <taxon>Pseudomonadati</taxon>
        <taxon>Pseudomonadota</taxon>
        <taxon>Gammaproteobacteria</taxon>
        <taxon>Chromatiales</taxon>
        <taxon>Ectothiorhodospiraceae</taxon>
        <taxon>Ectothiorhodospira</taxon>
    </lineage>
</organism>
<dbReference type="Pfam" id="PF13860">
    <property type="entry name" value="FlgD_ig"/>
    <property type="match status" value="1"/>
</dbReference>
<evidence type="ECO:0000256" key="1">
    <source>
        <dbReference type="ARBA" id="ARBA00010577"/>
    </source>
</evidence>
<keyword evidence="9" id="KW-0969">Cilium</keyword>
<sequence length="225" mass="24249">MSVDLNMLEGLGLSSTNTQRADKSQQGELGQEDFFKLMITQLQNQDPFEPMENGDFLGQMAQFGTVNGIGELQKSFEGIAQSVQSAQTLQAASLVDREVLVPVDMAGLGPEGGVRGALDLKSSAEEVTVGVYDAAGALVRRIPMGAQASGMQSFHWDGMTDQGERAPAGVYEFRANAVRDGSSEQPELLLNSRVESVRTDQRNGGIKLQIEGFGEMDFSEVRRIG</sequence>
<dbReference type="InterPro" id="IPR025963">
    <property type="entry name" value="FLgD_Tudor"/>
</dbReference>
<accession>A0A1H7FLP6</accession>
<evidence type="ECO:0000256" key="5">
    <source>
        <dbReference type="RuleBase" id="RU362076"/>
    </source>
</evidence>
<evidence type="ECO:0000256" key="2">
    <source>
        <dbReference type="ARBA" id="ARBA00016013"/>
    </source>
</evidence>
<dbReference type="RefSeq" id="WP_177169793.1">
    <property type="nucleotide sequence ID" value="NZ_FOAA01000001.1"/>
</dbReference>
<dbReference type="Gene3D" id="2.60.40.4070">
    <property type="match status" value="1"/>
</dbReference>
<dbReference type="Gene3D" id="2.30.30.910">
    <property type="match status" value="1"/>
</dbReference>